<gene>
    <name evidence="10" type="ORF">MNBD_NITROSPIRAE03-1387</name>
</gene>
<feature type="domain" description="Lipoyl-binding" evidence="9">
    <location>
        <begin position="67"/>
        <end position="143"/>
    </location>
</feature>
<feature type="domain" description="HTH merR-type" evidence="8">
    <location>
        <begin position="1"/>
        <end position="12"/>
    </location>
</feature>
<keyword evidence="7" id="KW-0092">Biotin</keyword>
<dbReference type="NCBIfam" id="TIGR00531">
    <property type="entry name" value="BCCP"/>
    <property type="match status" value="1"/>
</dbReference>
<name>A0A3B1CXT3_9ZZZZ</name>
<accession>A0A3B1CXT3</accession>
<organism evidence="10">
    <name type="scientific">hydrothermal vent metagenome</name>
    <dbReference type="NCBI Taxonomy" id="652676"/>
    <lineage>
        <taxon>unclassified sequences</taxon>
        <taxon>metagenomes</taxon>
        <taxon>ecological metagenomes</taxon>
    </lineage>
</organism>
<dbReference type="InterPro" id="IPR001249">
    <property type="entry name" value="AcCoA_biotinCC"/>
</dbReference>
<evidence type="ECO:0000256" key="4">
    <source>
        <dbReference type="ARBA" id="ARBA00022832"/>
    </source>
</evidence>
<sequence length="145" mass="16044">MNLDEIKALIDLLKDTDISEIELEREGVKVKLRREKLQPSIEIVEKRPRVSEPASESVPEAEDTSHLVTVTSPIVGTFYTAPSPDAEPFVEVGSRVKAGQVLCVIEAMKLMNEIESEVEGTVVRVLVENGRSVEYGEPLFLIEPA</sequence>
<dbReference type="PANTHER" id="PTHR45266:SF3">
    <property type="entry name" value="OXALOACETATE DECARBOXYLASE ALPHA CHAIN"/>
    <property type="match status" value="1"/>
</dbReference>
<dbReference type="Gene3D" id="2.40.50.100">
    <property type="match status" value="1"/>
</dbReference>
<reference evidence="10" key="1">
    <citation type="submission" date="2018-06" db="EMBL/GenBank/DDBJ databases">
        <authorList>
            <person name="Zhirakovskaya E."/>
        </authorList>
    </citation>
    <scope>NUCLEOTIDE SEQUENCE</scope>
</reference>
<evidence type="ECO:0000259" key="8">
    <source>
        <dbReference type="PROSITE" id="PS50937"/>
    </source>
</evidence>
<dbReference type="InterPro" id="IPR011053">
    <property type="entry name" value="Single_hybrid_motif"/>
</dbReference>
<dbReference type="InterPro" id="IPR001882">
    <property type="entry name" value="Biotin_BS"/>
</dbReference>
<evidence type="ECO:0000256" key="2">
    <source>
        <dbReference type="ARBA" id="ARBA00017562"/>
    </source>
</evidence>
<dbReference type="CDD" id="cd06850">
    <property type="entry name" value="biotinyl_domain"/>
    <property type="match status" value="1"/>
</dbReference>
<dbReference type="UniPathway" id="UPA00094"/>
<evidence type="ECO:0000256" key="5">
    <source>
        <dbReference type="ARBA" id="ARBA00023098"/>
    </source>
</evidence>
<comment type="pathway">
    <text evidence="1">Lipid metabolism; fatty acid biosynthesis.</text>
</comment>
<protein>
    <recommendedName>
        <fullName evidence="2">Biotin carboxyl carrier protein of acetyl-CoA carboxylase</fullName>
    </recommendedName>
</protein>
<evidence type="ECO:0000313" key="10">
    <source>
        <dbReference type="EMBL" id="VAX34699.1"/>
    </source>
</evidence>
<dbReference type="PANTHER" id="PTHR45266">
    <property type="entry name" value="OXALOACETATE DECARBOXYLASE ALPHA CHAIN"/>
    <property type="match status" value="1"/>
</dbReference>
<evidence type="ECO:0000259" key="9">
    <source>
        <dbReference type="PROSITE" id="PS50968"/>
    </source>
</evidence>
<dbReference type="InterPro" id="IPR000551">
    <property type="entry name" value="MerR-type_HTH_dom"/>
</dbReference>
<evidence type="ECO:0000256" key="6">
    <source>
        <dbReference type="ARBA" id="ARBA00023160"/>
    </source>
</evidence>
<dbReference type="InterPro" id="IPR000089">
    <property type="entry name" value="Biotin_lipoyl"/>
</dbReference>
<dbReference type="GO" id="GO:0006355">
    <property type="term" value="P:regulation of DNA-templated transcription"/>
    <property type="evidence" value="ECO:0007669"/>
    <property type="project" value="InterPro"/>
</dbReference>
<dbReference type="SUPFAM" id="SSF51230">
    <property type="entry name" value="Single hybrid motif"/>
    <property type="match status" value="1"/>
</dbReference>
<proteinExistence type="predicted"/>
<keyword evidence="3" id="KW-0444">Lipid biosynthesis</keyword>
<keyword evidence="4" id="KW-0276">Fatty acid metabolism</keyword>
<evidence type="ECO:0000256" key="3">
    <source>
        <dbReference type="ARBA" id="ARBA00022516"/>
    </source>
</evidence>
<dbReference type="Pfam" id="PF00364">
    <property type="entry name" value="Biotin_lipoyl"/>
    <property type="match status" value="1"/>
</dbReference>
<evidence type="ECO:0000256" key="1">
    <source>
        <dbReference type="ARBA" id="ARBA00005194"/>
    </source>
</evidence>
<keyword evidence="5" id="KW-0443">Lipid metabolism</keyword>
<keyword evidence="6" id="KW-0275">Fatty acid biosynthesis</keyword>
<dbReference type="GO" id="GO:0003677">
    <property type="term" value="F:DNA binding"/>
    <property type="evidence" value="ECO:0007669"/>
    <property type="project" value="InterPro"/>
</dbReference>
<dbReference type="GO" id="GO:0003989">
    <property type="term" value="F:acetyl-CoA carboxylase activity"/>
    <property type="evidence" value="ECO:0007669"/>
    <property type="project" value="InterPro"/>
</dbReference>
<dbReference type="AlphaFoldDB" id="A0A3B1CXT3"/>
<evidence type="ECO:0000256" key="7">
    <source>
        <dbReference type="ARBA" id="ARBA00023267"/>
    </source>
</evidence>
<dbReference type="PRINTS" id="PR01071">
    <property type="entry name" value="ACOABIOTINCC"/>
</dbReference>
<dbReference type="PROSITE" id="PS50937">
    <property type="entry name" value="HTH_MERR_2"/>
    <property type="match status" value="1"/>
</dbReference>
<dbReference type="InterPro" id="IPR050709">
    <property type="entry name" value="Biotin_Carboxyl_Carrier/Decarb"/>
</dbReference>
<dbReference type="FunFam" id="2.40.50.100:FF:000003">
    <property type="entry name" value="Acetyl-CoA carboxylase biotin carboxyl carrier protein"/>
    <property type="match status" value="1"/>
</dbReference>
<dbReference type="PROSITE" id="PS00188">
    <property type="entry name" value="BIOTIN"/>
    <property type="match status" value="1"/>
</dbReference>
<dbReference type="GO" id="GO:0009317">
    <property type="term" value="C:acetyl-CoA carboxylase complex"/>
    <property type="evidence" value="ECO:0007669"/>
    <property type="project" value="InterPro"/>
</dbReference>
<dbReference type="EMBL" id="UOGI01000375">
    <property type="protein sequence ID" value="VAX34699.1"/>
    <property type="molecule type" value="Genomic_DNA"/>
</dbReference>
<dbReference type="GO" id="GO:0006633">
    <property type="term" value="P:fatty acid biosynthetic process"/>
    <property type="evidence" value="ECO:0007669"/>
    <property type="project" value="UniProtKB-UniPathway"/>
</dbReference>
<dbReference type="PROSITE" id="PS50968">
    <property type="entry name" value="BIOTINYL_LIPOYL"/>
    <property type="match status" value="1"/>
</dbReference>